<name>A0A150HAI2_9MICO</name>
<reference evidence="13 14" key="2">
    <citation type="submission" date="2017-12" db="EMBL/GenBank/DDBJ databases">
        <title>Phylogenetic diversity of female urinary microbiome.</title>
        <authorList>
            <person name="Thomas-White K."/>
            <person name="Wolfe A.J."/>
        </authorList>
    </citation>
    <scope>NUCLEOTIDE SEQUENCE [LARGE SCALE GENOMIC DNA]</scope>
    <source>
        <strain evidence="13 14">UMB0426</strain>
    </source>
</reference>
<dbReference type="GO" id="GO:0003700">
    <property type="term" value="F:DNA-binding transcription factor activity"/>
    <property type="evidence" value="ECO:0007669"/>
    <property type="project" value="InterPro"/>
</dbReference>
<comment type="subcellular location">
    <subcellularLocation>
        <location evidence="1">Cytoplasm</location>
    </subcellularLocation>
</comment>
<dbReference type="Gene3D" id="1.10.10.10">
    <property type="entry name" value="Winged helix-like DNA-binding domain superfamily/Winged helix DNA-binding domain"/>
    <property type="match status" value="1"/>
</dbReference>
<dbReference type="AlphaFoldDB" id="A0A150HAI2"/>
<dbReference type="InterPro" id="IPR036388">
    <property type="entry name" value="WH-like_DNA-bd_sf"/>
</dbReference>
<feature type="binding site" evidence="11">
    <location>
        <position position="106"/>
    </location>
    <ligand>
        <name>Zn(2+)</name>
        <dbReference type="ChEBI" id="CHEBI:29105"/>
    </ligand>
</feature>
<keyword evidence="9" id="KW-0238">DNA-binding</keyword>
<proteinExistence type="inferred from homology"/>
<keyword evidence="5 11" id="KW-0479">Metal-binding</keyword>
<evidence type="ECO:0000256" key="4">
    <source>
        <dbReference type="ARBA" id="ARBA00022491"/>
    </source>
</evidence>
<evidence type="ECO:0000256" key="2">
    <source>
        <dbReference type="ARBA" id="ARBA00007957"/>
    </source>
</evidence>
<dbReference type="InterPro" id="IPR002481">
    <property type="entry name" value="FUR"/>
</dbReference>
<comment type="similarity">
    <text evidence="2">Belongs to the Fur family.</text>
</comment>
<reference evidence="12 15" key="1">
    <citation type="submission" date="2016-01" db="EMBL/GenBank/DDBJ databases">
        <title>Use of Whole Genome Sequencing to ascertain that Brevibacterium massiliense (Roux, Raoult 2009) is a later heterotypic synonym of Brevibacterium ravenspurgense (Mages 2008).</title>
        <authorList>
            <person name="Bernier A.-M."/>
            <person name="Burdz T."/>
            <person name="Huynh C."/>
            <person name="Pachecho A.L."/>
            <person name="Wiebe D."/>
            <person name="Bonner C."/>
            <person name="Bernard K."/>
        </authorList>
    </citation>
    <scope>NUCLEOTIDE SEQUENCE [LARGE SCALE GENOMIC DNA]</scope>
    <source>
        <strain evidence="12 15">CCUG56047</strain>
    </source>
</reference>
<evidence type="ECO:0000256" key="3">
    <source>
        <dbReference type="ARBA" id="ARBA00022490"/>
    </source>
</evidence>
<keyword evidence="3" id="KW-0963">Cytoplasm</keyword>
<gene>
    <name evidence="12" type="primary">furA_1</name>
    <name evidence="12" type="ORF">Bravens_00546</name>
    <name evidence="13" type="ORF">CYJ40_03255</name>
</gene>
<dbReference type="Proteomes" id="UP000242755">
    <property type="component" value="Unassembled WGS sequence"/>
</dbReference>
<comment type="caution">
    <text evidence="12">The sequence shown here is derived from an EMBL/GenBank/DDBJ whole genome shotgun (WGS) entry which is preliminary data.</text>
</comment>
<evidence type="ECO:0000256" key="9">
    <source>
        <dbReference type="ARBA" id="ARBA00023125"/>
    </source>
</evidence>
<feature type="binding site" evidence="11">
    <location>
        <position position="144"/>
    </location>
    <ligand>
        <name>Zn(2+)</name>
        <dbReference type="ChEBI" id="CHEBI:29105"/>
    </ligand>
</feature>
<keyword evidence="7" id="KW-0408">Iron</keyword>
<dbReference type="PATRIC" id="fig|479117.4.peg.548"/>
<comment type="cofactor">
    <cofactor evidence="11">
        <name>Zn(2+)</name>
        <dbReference type="ChEBI" id="CHEBI:29105"/>
    </cofactor>
    <text evidence="11">Binds 1 zinc ion per subunit.</text>
</comment>
<dbReference type="Gene3D" id="3.30.1490.190">
    <property type="match status" value="1"/>
</dbReference>
<dbReference type="InterPro" id="IPR043135">
    <property type="entry name" value="Fur_C"/>
</dbReference>
<evidence type="ECO:0000313" key="15">
    <source>
        <dbReference type="Proteomes" id="UP000243589"/>
    </source>
</evidence>
<dbReference type="GO" id="GO:0008270">
    <property type="term" value="F:zinc ion binding"/>
    <property type="evidence" value="ECO:0007669"/>
    <property type="project" value="TreeGrafter"/>
</dbReference>
<dbReference type="SUPFAM" id="SSF46785">
    <property type="entry name" value="Winged helix' DNA-binding domain"/>
    <property type="match status" value="1"/>
</dbReference>
<evidence type="ECO:0000313" key="14">
    <source>
        <dbReference type="Proteomes" id="UP000242755"/>
    </source>
</evidence>
<keyword evidence="15" id="KW-1185">Reference proteome</keyword>
<dbReference type="GO" id="GO:1900376">
    <property type="term" value="P:regulation of secondary metabolite biosynthetic process"/>
    <property type="evidence" value="ECO:0007669"/>
    <property type="project" value="TreeGrafter"/>
</dbReference>
<dbReference type="GO" id="GO:0005737">
    <property type="term" value="C:cytoplasm"/>
    <property type="evidence" value="ECO:0007669"/>
    <property type="project" value="UniProtKB-SubCell"/>
</dbReference>
<feature type="binding site" evidence="11">
    <location>
        <position position="141"/>
    </location>
    <ligand>
        <name>Zn(2+)</name>
        <dbReference type="ChEBI" id="CHEBI:29105"/>
    </ligand>
</feature>
<dbReference type="GO" id="GO:0000976">
    <property type="term" value="F:transcription cis-regulatory region binding"/>
    <property type="evidence" value="ECO:0007669"/>
    <property type="project" value="TreeGrafter"/>
</dbReference>
<dbReference type="InterPro" id="IPR036390">
    <property type="entry name" value="WH_DNA-bd_sf"/>
</dbReference>
<feature type="binding site" evidence="11">
    <location>
        <position position="103"/>
    </location>
    <ligand>
        <name>Zn(2+)</name>
        <dbReference type="ChEBI" id="CHEBI:29105"/>
    </ligand>
</feature>
<keyword evidence="10" id="KW-0804">Transcription</keyword>
<dbReference type="Pfam" id="PF01475">
    <property type="entry name" value="FUR"/>
    <property type="match status" value="1"/>
</dbReference>
<dbReference type="EMBL" id="LQQC01000007">
    <property type="protein sequence ID" value="KXZ58994.1"/>
    <property type="molecule type" value="Genomic_DNA"/>
</dbReference>
<organism evidence="12 15">
    <name type="scientific">Brevibacterium ravenspurgense</name>
    <dbReference type="NCBI Taxonomy" id="479117"/>
    <lineage>
        <taxon>Bacteria</taxon>
        <taxon>Bacillati</taxon>
        <taxon>Actinomycetota</taxon>
        <taxon>Actinomycetes</taxon>
        <taxon>Micrococcales</taxon>
        <taxon>Brevibacteriaceae</taxon>
        <taxon>Brevibacterium</taxon>
    </lineage>
</organism>
<evidence type="ECO:0000313" key="13">
    <source>
        <dbReference type="EMBL" id="PKY71078.1"/>
    </source>
</evidence>
<dbReference type="EMBL" id="PKGO01000002">
    <property type="protein sequence ID" value="PKY71078.1"/>
    <property type="molecule type" value="Genomic_DNA"/>
</dbReference>
<dbReference type="RefSeq" id="WP_062020090.1">
    <property type="nucleotide sequence ID" value="NZ_JAKRCZ010000022.1"/>
</dbReference>
<dbReference type="Proteomes" id="UP000243589">
    <property type="component" value="Unassembled WGS sequence"/>
</dbReference>
<accession>A0A150HAI2</accession>
<evidence type="ECO:0000256" key="1">
    <source>
        <dbReference type="ARBA" id="ARBA00004496"/>
    </source>
</evidence>
<evidence type="ECO:0000256" key="7">
    <source>
        <dbReference type="ARBA" id="ARBA00023004"/>
    </source>
</evidence>
<evidence type="ECO:0000256" key="5">
    <source>
        <dbReference type="ARBA" id="ARBA00022723"/>
    </source>
</evidence>
<keyword evidence="4" id="KW-0678">Repressor</keyword>
<dbReference type="PANTHER" id="PTHR33202:SF18">
    <property type="entry name" value="TRANSCRIPTIONAL REGULATOR FURA"/>
    <property type="match status" value="1"/>
</dbReference>
<protein>
    <submittedName>
        <fullName evidence="12">Transcriptional regulator FurA</fullName>
    </submittedName>
    <submittedName>
        <fullName evidence="13">Transcriptional repressor</fullName>
    </submittedName>
</protein>
<keyword evidence="6 11" id="KW-0862">Zinc</keyword>
<sequence>MNIADPSAALNAHEDPRAALKAVGLRVTSPRVAALEALSGHGHFSVERLLDDVRKTLPTVSFQTLYGVLEALKSAGLVRKIEVGGHPALFELDHGDNHHHTVCRRCGAVEDTPCATQAPPCIHPPAGFAAEVTEVTFYGLCAECSQVSESTIAP</sequence>
<dbReference type="PANTHER" id="PTHR33202">
    <property type="entry name" value="ZINC UPTAKE REGULATION PROTEIN"/>
    <property type="match status" value="1"/>
</dbReference>
<evidence type="ECO:0000313" key="12">
    <source>
        <dbReference type="EMBL" id="KXZ58994.1"/>
    </source>
</evidence>
<evidence type="ECO:0000256" key="8">
    <source>
        <dbReference type="ARBA" id="ARBA00023015"/>
    </source>
</evidence>
<keyword evidence="8" id="KW-0805">Transcription regulation</keyword>
<evidence type="ECO:0000256" key="10">
    <source>
        <dbReference type="ARBA" id="ARBA00023163"/>
    </source>
</evidence>
<evidence type="ECO:0000256" key="11">
    <source>
        <dbReference type="PIRSR" id="PIRSR602481-1"/>
    </source>
</evidence>
<evidence type="ECO:0000256" key="6">
    <source>
        <dbReference type="ARBA" id="ARBA00022833"/>
    </source>
</evidence>
<dbReference type="CDD" id="cd07153">
    <property type="entry name" value="Fur_like"/>
    <property type="match status" value="1"/>
</dbReference>
<dbReference type="GO" id="GO:0045892">
    <property type="term" value="P:negative regulation of DNA-templated transcription"/>
    <property type="evidence" value="ECO:0007669"/>
    <property type="project" value="TreeGrafter"/>
</dbReference>
<dbReference type="STRING" id="1176165.GCA_001584405_00060"/>